<feature type="region of interest" description="Disordered" evidence="1">
    <location>
        <begin position="163"/>
        <end position="218"/>
    </location>
</feature>
<dbReference type="OrthoDB" id="3270804at2759"/>
<dbReference type="VEuPathDB" id="FungiDB:BD410DRAFT_809057"/>
<evidence type="ECO:0000256" key="1">
    <source>
        <dbReference type="SAM" id="MobiDB-lite"/>
    </source>
</evidence>
<keyword evidence="5" id="KW-1185">Reference proteome</keyword>
<feature type="compositionally biased region" description="Basic and acidic residues" evidence="1">
    <location>
        <begin position="208"/>
        <end position="218"/>
    </location>
</feature>
<organism evidence="4 5">
    <name type="scientific">Rickenella mellea</name>
    <dbReference type="NCBI Taxonomy" id="50990"/>
    <lineage>
        <taxon>Eukaryota</taxon>
        <taxon>Fungi</taxon>
        <taxon>Dikarya</taxon>
        <taxon>Basidiomycota</taxon>
        <taxon>Agaricomycotina</taxon>
        <taxon>Agaricomycetes</taxon>
        <taxon>Hymenochaetales</taxon>
        <taxon>Rickenellaceae</taxon>
        <taxon>Rickenella</taxon>
    </lineage>
</organism>
<dbReference type="AlphaFoldDB" id="A0A4Y7PL63"/>
<evidence type="ECO:0000313" key="5">
    <source>
        <dbReference type="Proteomes" id="UP000294933"/>
    </source>
</evidence>
<feature type="compositionally biased region" description="Polar residues" evidence="1">
    <location>
        <begin position="172"/>
        <end position="189"/>
    </location>
</feature>
<keyword evidence="2" id="KW-0472">Membrane</keyword>
<dbReference type="EMBL" id="ML170282">
    <property type="protein sequence ID" value="TDL15289.1"/>
    <property type="molecule type" value="Genomic_DNA"/>
</dbReference>
<dbReference type="Gene3D" id="3.40.970.10">
    <property type="entry name" value="Ribonuclease H1, N-terminal domain"/>
    <property type="match status" value="1"/>
</dbReference>
<accession>A0A4Y7PL63</accession>
<gene>
    <name evidence="4" type="ORF">BD410DRAFT_809057</name>
</gene>
<evidence type="ECO:0000313" key="4">
    <source>
        <dbReference type="EMBL" id="TDL15289.1"/>
    </source>
</evidence>
<dbReference type="Proteomes" id="UP000294933">
    <property type="component" value="Unassembled WGS sequence"/>
</dbReference>
<feature type="region of interest" description="Disordered" evidence="1">
    <location>
        <begin position="1"/>
        <end position="35"/>
    </location>
</feature>
<sequence length="218" mass="23554">MVDLRHRAISQNDSSGDDGDGDEQSPYRPPVSSSGDDQPWLFTALVFILHALVGAIQAGFAALASTPLFLSTAFANTGQPARIQNVADPPAIPHYYAPPHHLGERWYAVYVGRRVGVFNEWADVAHSTSGISGNSQRRFGTRDDAIASFRAAHAAGHVRIQHFTPPAPYVPPSTTNEENAAQGPGPSSSRSKHYPDCGVGPKFKPFHKKEEPDDDGRC</sequence>
<name>A0A4Y7PL63_9AGAM</name>
<dbReference type="InterPro" id="IPR037056">
    <property type="entry name" value="RNase_H1_N_sf"/>
</dbReference>
<reference evidence="4 5" key="1">
    <citation type="submission" date="2018-06" db="EMBL/GenBank/DDBJ databases">
        <title>A transcriptomic atlas of mushroom development highlights an independent origin of complex multicellularity.</title>
        <authorList>
            <consortium name="DOE Joint Genome Institute"/>
            <person name="Krizsan K."/>
            <person name="Almasi E."/>
            <person name="Merenyi Z."/>
            <person name="Sahu N."/>
            <person name="Viragh M."/>
            <person name="Koszo T."/>
            <person name="Mondo S."/>
            <person name="Kiss B."/>
            <person name="Balint B."/>
            <person name="Kues U."/>
            <person name="Barry K."/>
            <person name="Hegedus J.C."/>
            <person name="Henrissat B."/>
            <person name="Johnson J."/>
            <person name="Lipzen A."/>
            <person name="Ohm R."/>
            <person name="Nagy I."/>
            <person name="Pangilinan J."/>
            <person name="Yan J."/>
            <person name="Xiong Y."/>
            <person name="Grigoriev I.V."/>
            <person name="Hibbett D.S."/>
            <person name="Nagy L.G."/>
        </authorList>
    </citation>
    <scope>NUCLEOTIDE SEQUENCE [LARGE SCALE GENOMIC DNA]</scope>
    <source>
        <strain evidence="4 5">SZMC22713</strain>
    </source>
</reference>
<dbReference type="Pfam" id="PF01693">
    <property type="entry name" value="Cauli_VI"/>
    <property type="match status" value="1"/>
</dbReference>
<dbReference type="STRING" id="50990.A0A4Y7PL63"/>
<proteinExistence type="predicted"/>
<evidence type="ECO:0000256" key="2">
    <source>
        <dbReference type="SAM" id="Phobius"/>
    </source>
</evidence>
<protein>
    <recommendedName>
        <fullName evidence="3">Ribonuclease H1 N-terminal domain-containing protein</fullName>
    </recommendedName>
</protein>
<dbReference type="InterPro" id="IPR011320">
    <property type="entry name" value="RNase_H1_N"/>
</dbReference>
<evidence type="ECO:0000259" key="3">
    <source>
        <dbReference type="Pfam" id="PF01693"/>
    </source>
</evidence>
<dbReference type="InterPro" id="IPR009027">
    <property type="entry name" value="Ribosomal_bL9/RNase_H1_N"/>
</dbReference>
<keyword evidence="2" id="KW-1133">Transmembrane helix</keyword>
<feature type="transmembrane region" description="Helical" evidence="2">
    <location>
        <begin position="40"/>
        <end position="64"/>
    </location>
</feature>
<dbReference type="SUPFAM" id="SSF55658">
    <property type="entry name" value="L9 N-domain-like"/>
    <property type="match status" value="1"/>
</dbReference>
<keyword evidence="2" id="KW-0812">Transmembrane</keyword>
<feature type="domain" description="Ribonuclease H1 N-terminal" evidence="3">
    <location>
        <begin position="106"/>
        <end position="146"/>
    </location>
</feature>